<comment type="caution">
    <text evidence="3">The sequence shown here is derived from an EMBL/GenBank/DDBJ whole genome shotgun (WGS) entry which is preliminary data.</text>
</comment>
<dbReference type="GO" id="GO:0008206">
    <property type="term" value="P:bile acid metabolic process"/>
    <property type="evidence" value="ECO:0007669"/>
    <property type="project" value="UniProtKB-ARBA"/>
</dbReference>
<dbReference type="CDD" id="cd05233">
    <property type="entry name" value="SDR_c"/>
    <property type="match status" value="1"/>
</dbReference>
<accession>A0A365K977</accession>
<dbReference type="EMBL" id="QLZQ01000001">
    <property type="protein sequence ID" value="RAZ69350.1"/>
    <property type="molecule type" value="Genomic_DNA"/>
</dbReference>
<keyword evidence="2" id="KW-0560">Oxidoreductase</keyword>
<gene>
    <name evidence="3" type="ORF">DP119_01435</name>
</gene>
<sequence length="255" mass="27287">MRLQDKVAIITGAGSGQGKASALMFAQQGATVIVAEMNEQAGKETVKQITDAGQHAFFYQTDISDEENVRQLVETVHEKYKKIDILFNNAGIGFSARSKYKMASVLETPLEDWNSILGINLNGVYLMSKYVLPIMIKQNKGSIIHNASLNGIIGVSGADAYTASKGGVVALTRVMAADYGKHNIRINCICPGAINTPMISEVLDDPEIAKNYETGPLGRVGEPEEIASAALFLASDEASYITGLIMPVDGGWSAV</sequence>
<evidence type="ECO:0000313" key="4">
    <source>
        <dbReference type="Proteomes" id="UP000251869"/>
    </source>
</evidence>
<comment type="similarity">
    <text evidence="1">Belongs to the short-chain dehydrogenases/reductases (SDR) family.</text>
</comment>
<organism evidence="3 4">
    <name type="scientific">Planococcus maitriensis</name>
    <dbReference type="NCBI Taxonomy" id="221799"/>
    <lineage>
        <taxon>Bacteria</taxon>
        <taxon>Bacillati</taxon>
        <taxon>Bacillota</taxon>
        <taxon>Bacilli</taxon>
        <taxon>Bacillales</taxon>
        <taxon>Caryophanaceae</taxon>
        <taxon>Planococcus</taxon>
    </lineage>
</organism>
<dbReference type="Pfam" id="PF13561">
    <property type="entry name" value="adh_short_C2"/>
    <property type="match status" value="1"/>
</dbReference>
<evidence type="ECO:0000256" key="2">
    <source>
        <dbReference type="ARBA" id="ARBA00023002"/>
    </source>
</evidence>
<dbReference type="Proteomes" id="UP000251869">
    <property type="component" value="Unassembled WGS sequence"/>
</dbReference>
<keyword evidence="4" id="KW-1185">Reference proteome</keyword>
<dbReference type="GO" id="GO:0016491">
    <property type="term" value="F:oxidoreductase activity"/>
    <property type="evidence" value="ECO:0007669"/>
    <property type="project" value="UniProtKB-KW"/>
</dbReference>
<name>A0A365K977_9BACL</name>
<dbReference type="SUPFAM" id="SSF51735">
    <property type="entry name" value="NAD(P)-binding Rossmann-fold domains"/>
    <property type="match status" value="1"/>
</dbReference>
<dbReference type="AlphaFoldDB" id="A0A365K977"/>
<dbReference type="InterPro" id="IPR020904">
    <property type="entry name" value="Sc_DH/Rdtase_CS"/>
</dbReference>
<dbReference type="FunFam" id="3.40.50.720:FF:000084">
    <property type="entry name" value="Short-chain dehydrogenase reductase"/>
    <property type="match status" value="1"/>
</dbReference>
<dbReference type="NCBIfam" id="NF005559">
    <property type="entry name" value="PRK07231.1"/>
    <property type="match status" value="1"/>
</dbReference>
<dbReference type="InterPro" id="IPR002347">
    <property type="entry name" value="SDR_fam"/>
</dbReference>
<evidence type="ECO:0000313" key="3">
    <source>
        <dbReference type="EMBL" id="RAZ69350.1"/>
    </source>
</evidence>
<dbReference type="PRINTS" id="PR00081">
    <property type="entry name" value="GDHRDH"/>
</dbReference>
<evidence type="ECO:0000256" key="1">
    <source>
        <dbReference type="ARBA" id="ARBA00006484"/>
    </source>
</evidence>
<reference evidence="3 4" key="1">
    <citation type="submission" date="2018-06" db="EMBL/GenBank/DDBJ databases">
        <title>The draft genome sequences of strains SCU63 and S1.</title>
        <authorList>
            <person name="Gan L."/>
        </authorList>
    </citation>
    <scope>NUCLEOTIDE SEQUENCE [LARGE SCALE GENOMIC DNA]</scope>
    <source>
        <strain evidence="3 4">S1</strain>
    </source>
</reference>
<dbReference type="OrthoDB" id="286404at2"/>
<dbReference type="PRINTS" id="PR00080">
    <property type="entry name" value="SDRFAMILY"/>
</dbReference>
<dbReference type="RefSeq" id="WP_112230191.1">
    <property type="nucleotide sequence ID" value="NZ_QLZQ01000001.1"/>
</dbReference>
<proteinExistence type="inferred from homology"/>
<dbReference type="Gene3D" id="3.40.50.720">
    <property type="entry name" value="NAD(P)-binding Rossmann-like Domain"/>
    <property type="match status" value="1"/>
</dbReference>
<dbReference type="PANTHER" id="PTHR24321:SF8">
    <property type="entry name" value="ESTRADIOL 17-BETA-DEHYDROGENASE 8-RELATED"/>
    <property type="match status" value="1"/>
</dbReference>
<dbReference type="PANTHER" id="PTHR24321">
    <property type="entry name" value="DEHYDROGENASES, SHORT CHAIN"/>
    <property type="match status" value="1"/>
</dbReference>
<dbReference type="InterPro" id="IPR036291">
    <property type="entry name" value="NAD(P)-bd_dom_sf"/>
</dbReference>
<dbReference type="PROSITE" id="PS00061">
    <property type="entry name" value="ADH_SHORT"/>
    <property type="match status" value="1"/>
</dbReference>
<protein>
    <submittedName>
        <fullName evidence="3">Short-chain dehydrogenase</fullName>
    </submittedName>
</protein>